<protein>
    <submittedName>
        <fullName evidence="9">Transmembrane 41 like</fullName>
    </submittedName>
</protein>
<dbReference type="InterPro" id="IPR045014">
    <property type="entry name" value="TM41A/B"/>
</dbReference>
<feature type="region of interest" description="Disordered" evidence="6">
    <location>
        <begin position="1"/>
        <end position="31"/>
    </location>
</feature>
<dbReference type="GO" id="GO:0000045">
    <property type="term" value="P:autophagosome assembly"/>
    <property type="evidence" value="ECO:0007669"/>
    <property type="project" value="TreeGrafter"/>
</dbReference>
<feature type="transmembrane region" description="Helical" evidence="7">
    <location>
        <begin position="273"/>
        <end position="295"/>
    </location>
</feature>
<evidence type="ECO:0000259" key="8">
    <source>
        <dbReference type="Pfam" id="PF09335"/>
    </source>
</evidence>
<dbReference type="InterPro" id="IPR032710">
    <property type="entry name" value="NTF2-like_dom_sf"/>
</dbReference>
<dbReference type="OrthoDB" id="3364966at2759"/>
<evidence type="ECO:0000313" key="9">
    <source>
        <dbReference type="EMBL" id="PSC75781.1"/>
    </source>
</evidence>
<dbReference type="InterPro" id="IPR018790">
    <property type="entry name" value="DUF2358"/>
</dbReference>
<evidence type="ECO:0000256" key="7">
    <source>
        <dbReference type="SAM" id="Phobius"/>
    </source>
</evidence>
<evidence type="ECO:0000313" key="10">
    <source>
        <dbReference type="Proteomes" id="UP000239649"/>
    </source>
</evidence>
<name>A0A2P6VNV5_9CHLO</name>
<evidence type="ECO:0000256" key="3">
    <source>
        <dbReference type="ARBA" id="ARBA00022989"/>
    </source>
</evidence>
<dbReference type="Pfam" id="PF09335">
    <property type="entry name" value="VTT_dom"/>
    <property type="match status" value="1"/>
</dbReference>
<evidence type="ECO:0000256" key="5">
    <source>
        <dbReference type="ARBA" id="ARBA00025797"/>
    </source>
</evidence>
<dbReference type="PANTHER" id="PTHR43220:SF18">
    <property type="entry name" value="TRANSMEMBRANE PROTEIN 41B"/>
    <property type="match status" value="1"/>
</dbReference>
<dbReference type="EMBL" id="LHPF02000002">
    <property type="protein sequence ID" value="PSC75781.1"/>
    <property type="molecule type" value="Genomic_DNA"/>
</dbReference>
<evidence type="ECO:0000256" key="1">
    <source>
        <dbReference type="ARBA" id="ARBA00004141"/>
    </source>
</evidence>
<evidence type="ECO:0000256" key="2">
    <source>
        <dbReference type="ARBA" id="ARBA00022692"/>
    </source>
</evidence>
<sequence>MVAATAAGAAAAAAASLSDSPQRAAEEEEKERKSRRSYAPLAYLRSLAWVRPVLILAALYLVSLSCIVALFRQLPSLAEMAELQQGKAGGGGAPEQLALAVPHSFDELRHVRRTLELYRQNYAVHVAALMVATHVFLQSFMVPGSILINVLAGSMYPLPAATCFAATVDCCGAAINYWLSRWLLRGVVVGLFPARVHSFAAEMKKHQANLLNYNLFIRTAPIFPSWLVNLASPIVGVPFNVFIAALVAGHLPINFISVKAGHNLATMQSVSDMYSARNVLVLLLAGALALVPVLLRRLRRTDRAARHFHPAGLPAAAAAHAGQAVGEAAALELAPLGKVERVGGGKLTGLSPEEVRDVLARNLKDGEYFITGDLTPEIFDDLCVFRDPTNETKGLSRYVKALGLLFDASVSAVQLLSIQVTGPSTIEAEWRLGGYLRFPWHPRVEPFTGHTVYHLNEQGLIALQDQTWAISGGKALAETFTPTPGVRDDIRRSLHA</sequence>
<comment type="similarity">
    <text evidence="5">Belongs to the TMEM41 family.</text>
</comment>
<gene>
    <name evidence="9" type="primary">g965</name>
    <name evidence="9" type="ORF">C2E20_0965</name>
</gene>
<evidence type="ECO:0000256" key="6">
    <source>
        <dbReference type="SAM" id="MobiDB-lite"/>
    </source>
</evidence>
<feature type="compositionally biased region" description="Low complexity" evidence="6">
    <location>
        <begin position="1"/>
        <end position="15"/>
    </location>
</feature>
<keyword evidence="2 7" id="KW-0812">Transmembrane</keyword>
<comment type="caution">
    <text evidence="9">The sequence shown here is derived from an EMBL/GenBank/DDBJ whole genome shotgun (WGS) entry which is preliminary data.</text>
</comment>
<reference evidence="9 10" key="1">
    <citation type="journal article" date="2018" name="Plant J.">
        <title>Genome sequences of Chlorella sorokiniana UTEX 1602 and Micractinium conductrix SAG 241.80: implications to maltose excretion by a green alga.</title>
        <authorList>
            <person name="Arriola M.B."/>
            <person name="Velmurugan N."/>
            <person name="Zhang Y."/>
            <person name="Plunkett M.H."/>
            <person name="Hondzo H."/>
            <person name="Barney B.M."/>
        </authorList>
    </citation>
    <scope>NUCLEOTIDE SEQUENCE [LARGE SCALE GENOMIC DNA]</scope>
    <source>
        <strain evidence="9 10">SAG 241.80</strain>
    </source>
</reference>
<comment type="subcellular location">
    <subcellularLocation>
        <location evidence="1">Membrane</location>
        <topology evidence="1">Multi-pass membrane protein</topology>
    </subcellularLocation>
</comment>
<dbReference type="SUPFAM" id="SSF54427">
    <property type="entry name" value="NTF2-like"/>
    <property type="match status" value="1"/>
</dbReference>
<keyword evidence="10" id="KW-1185">Reference proteome</keyword>
<feature type="transmembrane region" description="Helical" evidence="7">
    <location>
        <begin position="158"/>
        <end position="179"/>
    </location>
</feature>
<keyword evidence="3 7" id="KW-1133">Transmembrane helix</keyword>
<accession>A0A2P6VNV5</accession>
<evidence type="ECO:0000256" key="4">
    <source>
        <dbReference type="ARBA" id="ARBA00023136"/>
    </source>
</evidence>
<feature type="transmembrane region" description="Helical" evidence="7">
    <location>
        <begin position="122"/>
        <end position="152"/>
    </location>
</feature>
<dbReference type="InterPro" id="IPR032816">
    <property type="entry name" value="VTT_dom"/>
</dbReference>
<proteinExistence type="inferred from homology"/>
<dbReference type="GO" id="GO:0016020">
    <property type="term" value="C:membrane"/>
    <property type="evidence" value="ECO:0007669"/>
    <property type="project" value="UniProtKB-SubCell"/>
</dbReference>
<dbReference type="PANTHER" id="PTHR43220">
    <property type="match status" value="1"/>
</dbReference>
<keyword evidence="4 7" id="KW-0472">Membrane</keyword>
<dbReference type="STRING" id="554055.A0A2P6VNV5"/>
<feature type="transmembrane region" description="Helical" evidence="7">
    <location>
        <begin position="226"/>
        <end position="253"/>
    </location>
</feature>
<dbReference type="Proteomes" id="UP000239649">
    <property type="component" value="Unassembled WGS sequence"/>
</dbReference>
<organism evidence="9 10">
    <name type="scientific">Micractinium conductrix</name>
    <dbReference type="NCBI Taxonomy" id="554055"/>
    <lineage>
        <taxon>Eukaryota</taxon>
        <taxon>Viridiplantae</taxon>
        <taxon>Chlorophyta</taxon>
        <taxon>core chlorophytes</taxon>
        <taxon>Trebouxiophyceae</taxon>
        <taxon>Chlorellales</taxon>
        <taxon>Chlorellaceae</taxon>
        <taxon>Chlorella clade</taxon>
        <taxon>Micractinium</taxon>
    </lineage>
</organism>
<dbReference type="AlphaFoldDB" id="A0A2P6VNV5"/>
<feature type="transmembrane region" description="Helical" evidence="7">
    <location>
        <begin position="49"/>
        <end position="71"/>
    </location>
</feature>
<feature type="domain" description="VTT" evidence="8">
    <location>
        <begin position="142"/>
        <end position="262"/>
    </location>
</feature>
<dbReference type="Pfam" id="PF10184">
    <property type="entry name" value="DUF2358"/>
    <property type="match status" value="1"/>
</dbReference>